<organism evidence="3 4">
    <name type="scientific">Perilla frutescens var. hirtella</name>
    <name type="common">Perilla citriodora</name>
    <name type="synonym">Perilla setoyensis</name>
    <dbReference type="NCBI Taxonomy" id="608512"/>
    <lineage>
        <taxon>Eukaryota</taxon>
        <taxon>Viridiplantae</taxon>
        <taxon>Streptophyta</taxon>
        <taxon>Embryophyta</taxon>
        <taxon>Tracheophyta</taxon>
        <taxon>Spermatophyta</taxon>
        <taxon>Magnoliopsida</taxon>
        <taxon>eudicotyledons</taxon>
        <taxon>Gunneridae</taxon>
        <taxon>Pentapetalae</taxon>
        <taxon>asterids</taxon>
        <taxon>lamiids</taxon>
        <taxon>Lamiales</taxon>
        <taxon>Lamiaceae</taxon>
        <taxon>Nepetoideae</taxon>
        <taxon>Elsholtzieae</taxon>
        <taxon>Perilla</taxon>
    </lineage>
</organism>
<proteinExistence type="predicted"/>
<protein>
    <submittedName>
        <fullName evidence="3">Pentatricopeptide repeat superfamily protein</fullName>
    </submittedName>
</protein>
<dbReference type="Proteomes" id="UP001190926">
    <property type="component" value="Unassembled WGS sequence"/>
</dbReference>
<dbReference type="InterPro" id="IPR046848">
    <property type="entry name" value="E_motif"/>
</dbReference>
<comment type="caution">
    <text evidence="3">The sequence shown here is derived from an EMBL/GenBank/DDBJ whole genome shotgun (WGS) entry which is preliminary data.</text>
</comment>
<dbReference type="InterPro" id="IPR046960">
    <property type="entry name" value="PPR_At4g14850-like_plant"/>
</dbReference>
<dbReference type="FunFam" id="1.25.40.10:FF:000158">
    <property type="entry name" value="pentatricopeptide repeat-containing protein At2g33680"/>
    <property type="match status" value="1"/>
</dbReference>
<dbReference type="AlphaFoldDB" id="A0AAD4P5G9"/>
<dbReference type="Pfam" id="PF20431">
    <property type="entry name" value="E_motif"/>
    <property type="match status" value="1"/>
</dbReference>
<dbReference type="PROSITE" id="PS51375">
    <property type="entry name" value="PPR"/>
    <property type="match status" value="5"/>
</dbReference>
<dbReference type="GO" id="GO:0003723">
    <property type="term" value="F:RNA binding"/>
    <property type="evidence" value="ECO:0007669"/>
    <property type="project" value="InterPro"/>
</dbReference>
<dbReference type="NCBIfam" id="TIGR00756">
    <property type="entry name" value="PPR"/>
    <property type="match status" value="4"/>
</dbReference>
<sequence length="516" mass="57251">MSPLRIVSRHAILGPCSLQTNYVFLRQSHNLPAPHCDDSVLEWKSDTHQLLDEMPNRDVKSATALIGQFAKRNLHAEAIACFSRMLFWGIKPNDYTFATVIHSSTALRDLHLGKQIQSHAIKIGLSSNVFAGSAILDLHVKLSILDDALRAFEDINEPNVFSYSTLIRGYTKEGRLDEAGVVFRSMPERNVVCWNTMISGCSQSGRNEEAVNLFVKMLREGITPIQSSYPSAIIAAANIGSLGLGRSIHACAVKFLGELGLFIANSLISLYAKCGSMEDSLVAFNKIKMHDKNVVSWNALICGYAQNGRGNAAVDMYQKMELTGVQPNSVTLLGLLLACNHAGLVDEGYEYFNRVSCEDPSLLKAEHYACLIDSLSRSGRFEEAERFLHHLPFDPGVGFWKALLGGCQVHSNFELGEVAARKILELDPGDVSSYVMLSNAHSAAGRWESVLDTRQKMRDRGLSRIPGSSWIEIRSKIHVFVTADKRHSNKDHIYMTLRLLLDHARDRSDTNIFTGI</sequence>
<dbReference type="Pfam" id="PF12854">
    <property type="entry name" value="PPR_1"/>
    <property type="match status" value="1"/>
</dbReference>
<keyword evidence="4" id="KW-1185">Reference proteome</keyword>
<feature type="repeat" description="PPR" evidence="2">
    <location>
        <begin position="58"/>
        <end position="92"/>
    </location>
</feature>
<feature type="repeat" description="PPR" evidence="2">
    <location>
        <begin position="430"/>
        <end position="464"/>
    </location>
</feature>
<dbReference type="GO" id="GO:0099402">
    <property type="term" value="P:plant organ development"/>
    <property type="evidence" value="ECO:0007669"/>
    <property type="project" value="UniProtKB-ARBA"/>
</dbReference>
<keyword evidence="1" id="KW-0677">Repeat</keyword>
<gene>
    <name evidence="3" type="ORF">C2S53_017313</name>
</gene>
<dbReference type="GO" id="GO:0009451">
    <property type="term" value="P:RNA modification"/>
    <property type="evidence" value="ECO:0007669"/>
    <property type="project" value="InterPro"/>
</dbReference>
<evidence type="ECO:0000313" key="4">
    <source>
        <dbReference type="Proteomes" id="UP001190926"/>
    </source>
</evidence>
<dbReference type="Pfam" id="PF13041">
    <property type="entry name" value="PPR_2"/>
    <property type="match status" value="3"/>
</dbReference>
<dbReference type="EMBL" id="SDAM02000166">
    <property type="protein sequence ID" value="KAH6826542.1"/>
    <property type="molecule type" value="Genomic_DNA"/>
</dbReference>
<evidence type="ECO:0000256" key="2">
    <source>
        <dbReference type="PROSITE-ProRule" id="PRU00708"/>
    </source>
</evidence>
<dbReference type="SUPFAM" id="SSF48452">
    <property type="entry name" value="TPR-like"/>
    <property type="match status" value="1"/>
</dbReference>
<dbReference type="InterPro" id="IPR002885">
    <property type="entry name" value="PPR_rpt"/>
</dbReference>
<dbReference type="InterPro" id="IPR011990">
    <property type="entry name" value="TPR-like_helical_dom_sf"/>
</dbReference>
<feature type="repeat" description="PPR" evidence="2">
    <location>
        <begin position="190"/>
        <end position="224"/>
    </location>
</feature>
<dbReference type="Pfam" id="PF01535">
    <property type="entry name" value="PPR"/>
    <property type="match status" value="2"/>
</dbReference>
<evidence type="ECO:0000313" key="3">
    <source>
        <dbReference type="EMBL" id="KAH6826542.1"/>
    </source>
</evidence>
<evidence type="ECO:0000256" key="1">
    <source>
        <dbReference type="ARBA" id="ARBA00022737"/>
    </source>
</evidence>
<feature type="repeat" description="PPR" evidence="2">
    <location>
        <begin position="293"/>
        <end position="327"/>
    </location>
</feature>
<feature type="repeat" description="PPR" evidence="2">
    <location>
        <begin position="159"/>
        <end position="189"/>
    </location>
</feature>
<dbReference type="PANTHER" id="PTHR47926">
    <property type="entry name" value="PENTATRICOPEPTIDE REPEAT-CONTAINING PROTEIN"/>
    <property type="match status" value="1"/>
</dbReference>
<reference evidence="3 4" key="1">
    <citation type="journal article" date="2021" name="Nat. Commun.">
        <title>Incipient diploidization of the medicinal plant Perilla within 10,000 years.</title>
        <authorList>
            <person name="Zhang Y."/>
            <person name="Shen Q."/>
            <person name="Leng L."/>
            <person name="Zhang D."/>
            <person name="Chen S."/>
            <person name="Shi Y."/>
            <person name="Ning Z."/>
            <person name="Chen S."/>
        </authorList>
    </citation>
    <scope>NUCLEOTIDE SEQUENCE [LARGE SCALE GENOMIC DNA]</scope>
    <source>
        <strain evidence="4">cv. PC099</strain>
    </source>
</reference>
<accession>A0AAD4P5G9</accession>
<name>A0AAD4P5G9_PERFH</name>
<dbReference type="PANTHER" id="PTHR47926:SF357">
    <property type="entry name" value="PENTATRICOPEPTIDE REPEAT-CONTAINING PROTEIN"/>
    <property type="match status" value="1"/>
</dbReference>
<dbReference type="Gene3D" id="1.25.40.10">
    <property type="entry name" value="Tetratricopeptide repeat domain"/>
    <property type="match status" value="4"/>
</dbReference>